<dbReference type="GO" id="GO:0034040">
    <property type="term" value="F:ATPase-coupled lipid transmembrane transporter activity"/>
    <property type="evidence" value="ECO:0007669"/>
    <property type="project" value="TreeGrafter"/>
</dbReference>
<dbReference type="InterPro" id="IPR039421">
    <property type="entry name" value="Type_1_exporter"/>
</dbReference>
<comment type="subcellular location">
    <subcellularLocation>
        <location evidence="1">Cell membrane</location>
        <topology evidence="1">Multi-pass membrane protein</topology>
    </subcellularLocation>
</comment>
<keyword evidence="8 9" id="KW-0472">Membrane</keyword>
<dbReference type="RefSeq" id="WP_046329589.1">
    <property type="nucleotide sequence ID" value="NZ_CP007501.1"/>
</dbReference>
<evidence type="ECO:0000256" key="3">
    <source>
        <dbReference type="ARBA" id="ARBA00022519"/>
    </source>
</evidence>
<dbReference type="STRING" id="1835254.CL55_00003240"/>
<dbReference type="EMBL" id="CP007501">
    <property type="protein sequence ID" value="AKD24657.1"/>
    <property type="molecule type" value="Genomic_DNA"/>
</dbReference>
<evidence type="ECO:0000259" key="11">
    <source>
        <dbReference type="PROSITE" id="PS50929"/>
    </source>
</evidence>
<evidence type="ECO:0000313" key="13">
    <source>
        <dbReference type="Proteomes" id="UP000061135"/>
    </source>
</evidence>
<evidence type="ECO:0000256" key="7">
    <source>
        <dbReference type="ARBA" id="ARBA00022989"/>
    </source>
</evidence>
<evidence type="ECO:0000256" key="8">
    <source>
        <dbReference type="ARBA" id="ARBA00023136"/>
    </source>
</evidence>
<keyword evidence="13" id="KW-1185">Reference proteome</keyword>
<dbReference type="PROSITE" id="PS00211">
    <property type="entry name" value="ABC_TRANSPORTER_1"/>
    <property type="match status" value="1"/>
</dbReference>
<keyword evidence="6" id="KW-0067">ATP-binding</keyword>
<dbReference type="InterPro" id="IPR036640">
    <property type="entry name" value="ABC1_TM_sf"/>
</dbReference>
<feature type="domain" description="ABC transporter" evidence="10">
    <location>
        <begin position="354"/>
        <end position="565"/>
    </location>
</feature>
<dbReference type="HOGENOM" id="CLU_000604_84_3_4"/>
<dbReference type="GO" id="GO:0016887">
    <property type="term" value="F:ATP hydrolysis activity"/>
    <property type="evidence" value="ECO:0007669"/>
    <property type="project" value="InterPro"/>
</dbReference>
<dbReference type="PROSITE" id="PS50929">
    <property type="entry name" value="ABC_TM1F"/>
    <property type="match status" value="1"/>
</dbReference>
<dbReference type="AlphaFoldDB" id="A0A0E3ZK49"/>
<dbReference type="SMART" id="SM00382">
    <property type="entry name" value="AAA"/>
    <property type="match status" value="1"/>
</dbReference>
<keyword evidence="3" id="KW-0997">Cell inner membrane</keyword>
<dbReference type="SUPFAM" id="SSF52540">
    <property type="entry name" value="P-loop containing nucleoside triphosphate hydrolases"/>
    <property type="match status" value="1"/>
</dbReference>
<dbReference type="InterPro" id="IPR003439">
    <property type="entry name" value="ABC_transporter-like_ATP-bd"/>
</dbReference>
<keyword evidence="7 9" id="KW-1133">Transmembrane helix</keyword>
<dbReference type="GO" id="GO:0005886">
    <property type="term" value="C:plasma membrane"/>
    <property type="evidence" value="ECO:0007669"/>
    <property type="project" value="UniProtKB-SubCell"/>
</dbReference>
<dbReference type="CDD" id="cd03228">
    <property type="entry name" value="ABCC_MRP_Like"/>
    <property type="match status" value="1"/>
</dbReference>
<evidence type="ECO:0000313" key="12">
    <source>
        <dbReference type="EMBL" id="AKD24657.1"/>
    </source>
</evidence>
<evidence type="ECO:0000256" key="1">
    <source>
        <dbReference type="ARBA" id="ARBA00004651"/>
    </source>
</evidence>
<dbReference type="InterPro" id="IPR017871">
    <property type="entry name" value="ABC_transporter-like_CS"/>
</dbReference>
<gene>
    <name evidence="12" type="ORF">CL55_00003240</name>
</gene>
<keyword evidence="5" id="KW-0547">Nucleotide-binding</keyword>
<dbReference type="PANTHER" id="PTHR24221">
    <property type="entry name" value="ATP-BINDING CASSETTE SUB-FAMILY B"/>
    <property type="match status" value="1"/>
</dbReference>
<dbReference type="Proteomes" id="UP000061135">
    <property type="component" value="Chromosome"/>
</dbReference>
<dbReference type="Gene3D" id="3.40.50.300">
    <property type="entry name" value="P-loop containing nucleotide triphosphate hydrolases"/>
    <property type="match status" value="1"/>
</dbReference>
<evidence type="ECO:0000256" key="4">
    <source>
        <dbReference type="ARBA" id="ARBA00022692"/>
    </source>
</evidence>
<evidence type="ECO:0000259" key="10">
    <source>
        <dbReference type="PROSITE" id="PS50893"/>
    </source>
</evidence>
<feature type="transmembrane region" description="Helical" evidence="9">
    <location>
        <begin position="264"/>
        <end position="282"/>
    </location>
</feature>
<dbReference type="GO" id="GO:0005524">
    <property type="term" value="F:ATP binding"/>
    <property type="evidence" value="ECO:0007669"/>
    <property type="project" value="UniProtKB-KW"/>
</dbReference>
<dbReference type="InterPro" id="IPR027417">
    <property type="entry name" value="P-loop_NTPase"/>
</dbReference>
<dbReference type="Pfam" id="PF00005">
    <property type="entry name" value="ABC_tran"/>
    <property type="match status" value="1"/>
</dbReference>
<accession>A0A0E3ZK49</accession>
<name>A0A0E3ZK49_9BURK</name>
<evidence type="ECO:0000256" key="9">
    <source>
        <dbReference type="SAM" id="Phobius"/>
    </source>
</evidence>
<evidence type="ECO:0000256" key="2">
    <source>
        <dbReference type="ARBA" id="ARBA00022475"/>
    </source>
</evidence>
<reference evidence="12 13" key="1">
    <citation type="submission" date="2014-03" db="EMBL/GenBank/DDBJ databases">
        <title>Genome of Polynucleobacter strain MWH-MoK4.</title>
        <authorList>
            <person name="Hahn M.W."/>
        </authorList>
    </citation>
    <scope>NUCLEOTIDE SEQUENCE [LARGE SCALE GENOMIC DNA]</scope>
    <source>
        <strain evidence="12 13">MWH-MoK4</strain>
    </source>
</reference>
<dbReference type="PROSITE" id="PS50893">
    <property type="entry name" value="ABC_TRANSPORTER_2"/>
    <property type="match status" value="1"/>
</dbReference>
<feature type="transmembrane region" description="Helical" evidence="9">
    <location>
        <begin position="73"/>
        <end position="95"/>
    </location>
</feature>
<dbReference type="PANTHER" id="PTHR24221:SF654">
    <property type="entry name" value="ATP-BINDING CASSETTE SUB-FAMILY B MEMBER 6"/>
    <property type="match status" value="1"/>
</dbReference>
<dbReference type="KEGG" id="pdq:CL55_00003240"/>
<sequence>MQISFLKTLKNLLRRLDLNNKKQILYFGIISLASSGAEFIAVGSLVPFIAYITNDSKISFILDYFPIINSFQMIYVVGGFFIGSNILAGLLKILVLKKSCNVSFEIGSNINRILLTEFLHSDYEKFILKSKENYVDIFTTKINGVINNFVLSIFTLINSIFTIIALTTLLLIINTNATIITFLCLSLTYIVVSILTNKSSSINGKTLNIESKNIISVIQNSIGNIREIMISHTHHKYIGELLDVDRRIKRSQAKIVMISQSPKFIIETVGLCLVGIITLYMGGAEVNIISSLPFLAILALSAQKMLPCFQLCYLNYSVIKSSEPAASEIANILNSYIQKPSNTINSIINFFNDIKINDVSYSYNNGNKLVLKNCNYIISKGDRVAIIGKSGSGKSTLVDIIIGLLNPTKGSILIDDVLLDKSNMASWQKRISIVSQDIHIINGTIIDNILLDLDGPIDYNKLNESIRLASLDALIKTLSDGVNHYLHDNGGTLSGGQKQRIGIARAIYRGGDIFIFDEATSALDKNTAVSIFDLIYLLPKSATIIIISHDHSLLSGCNKLINMDL</sequence>
<feature type="transmembrane region" description="Helical" evidence="9">
    <location>
        <begin position="149"/>
        <end position="173"/>
    </location>
</feature>
<keyword evidence="2" id="KW-1003">Cell membrane</keyword>
<feature type="domain" description="ABC transmembrane type-1" evidence="11">
    <location>
        <begin position="58"/>
        <end position="282"/>
    </location>
</feature>
<evidence type="ECO:0000256" key="5">
    <source>
        <dbReference type="ARBA" id="ARBA00022741"/>
    </source>
</evidence>
<feature type="transmembrane region" description="Helical" evidence="9">
    <location>
        <begin position="24"/>
        <end position="53"/>
    </location>
</feature>
<dbReference type="Gene3D" id="1.20.1560.10">
    <property type="entry name" value="ABC transporter type 1, transmembrane domain"/>
    <property type="match status" value="1"/>
</dbReference>
<feature type="transmembrane region" description="Helical" evidence="9">
    <location>
        <begin position="179"/>
        <end position="196"/>
    </location>
</feature>
<keyword evidence="4 9" id="KW-0812">Transmembrane</keyword>
<dbReference type="SUPFAM" id="SSF90123">
    <property type="entry name" value="ABC transporter transmembrane region"/>
    <property type="match status" value="1"/>
</dbReference>
<dbReference type="PATRIC" id="fig|576611.7.peg.326"/>
<dbReference type="InterPro" id="IPR011527">
    <property type="entry name" value="ABC1_TM_dom"/>
</dbReference>
<dbReference type="InterPro" id="IPR003593">
    <property type="entry name" value="AAA+_ATPase"/>
</dbReference>
<dbReference type="OrthoDB" id="8554730at2"/>
<dbReference type="GO" id="GO:0140359">
    <property type="term" value="F:ABC-type transporter activity"/>
    <property type="evidence" value="ECO:0007669"/>
    <property type="project" value="InterPro"/>
</dbReference>
<evidence type="ECO:0000256" key="6">
    <source>
        <dbReference type="ARBA" id="ARBA00022840"/>
    </source>
</evidence>
<protein>
    <submittedName>
        <fullName evidence="12">ABC-type multidrug transport system, ATPase and permease component</fullName>
    </submittedName>
</protein>
<proteinExistence type="predicted"/>
<organism evidence="12 13">
    <name type="scientific">Polynucleobacter duraquae</name>
    <dbReference type="NCBI Taxonomy" id="1835254"/>
    <lineage>
        <taxon>Bacteria</taxon>
        <taxon>Pseudomonadati</taxon>
        <taxon>Pseudomonadota</taxon>
        <taxon>Betaproteobacteria</taxon>
        <taxon>Burkholderiales</taxon>
        <taxon>Burkholderiaceae</taxon>
        <taxon>Polynucleobacter</taxon>
    </lineage>
</organism>